<dbReference type="Gene3D" id="3.40.50.150">
    <property type="entry name" value="Vaccinia Virus protein VP39"/>
    <property type="match status" value="1"/>
</dbReference>
<dbReference type="InterPro" id="IPR008471">
    <property type="entry name" value="MnmC-like_methylTransf"/>
</dbReference>
<gene>
    <name evidence="2" type="primary">mnmD</name>
    <name evidence="2" type="ORF">OKW52_03590</name>
</gene>
<comment type="caution">
    <text evidence="2">The sequence shown here is derived from an EMBL/GenBank/DDBJ whole genome shotgun (WGS) entry which is preliminary data.</text>
</comment>
<dbReference type="RefSeq" id="WP_264504489.1">
    <property type="nucleotide sequence ID" value="NZ_JAPDFL010000001.1"/>
</dbReference>
<sequence length="218" mass="23432">MNQPSLTWTDADTPVATAFDDPYFTGGLEETNHVFLAGNGLPERLRDGFHVAELGFGTGLNLLALAHVWQPEGTLHFTSFEAFPMAATDMARALAPFGLPQADALVAQWAAATGPVRAVNLPGIKARIHIGDARETLPDWPHVADAWFLDGFAPARNPELWNEALMAQVARHTAPGGTAATYTAAGHVRRGLEAAGFTVTRQPGFGRKKHMTTARMPQ</sequence>
<dbReference type="InterPro" id="IPR029063">
    <property type="entry name" value="SAM-dependent_MTases_sf"/>
</dbReference>
<dbReference type="PANTHER" id="PTHR39963">
    <property type="entry name" value="SLL0983 PROTEIN"/>
    <property type="match status" value="1"/>
</dbReference>
<name>A0ABT3GUZ8_9RHOB</name>
<dbReference type="NCBIfam" id="NF033855">
    <property type="entry name" value="tRNA_MNMC2"/>
    <property type="match status" value="1"/>
</dbReference>
<dbReference type="PANTHER" id="PTHR39963:SF1">
    <property type="entry name" value="MNMC-LIKE METHYLTRANSFERASE DOMAIN-CONTAINING PROTEIN"/>
    <property type="match status" value="1"/>
</dbReference>
<dbReference type="SUPFAM" id="SSF53335">
    <property type="entry name" value="S-adenosyl-L-methionine-dependent methyltransferases"/>
    <property type="match status" value="1"/>
</dbReference>
<evidence type="ECO:0000259" key="1">
    <source>
        <dbReference type="Pfam" id="PF05430"/>
    </source>
</evidence>
<organism evidence="2 3">
    <name type="scientific">Pararhodobacter zhoushanensis</name>
    <dbReference type="NCBI Taxonomy" id="2479545"/>
    <lineage>
        <taxon>Bacteria</taxon>
        <taxon>Pseudomonadati</taxon>
        <taxon>Pseudomonadota</taxon>
        <taxon>Alphaproteobacteria</taxon>
        <taxon>Rhodobacterales</taxon>
        <taxon>Paracoccaceae</taxon>
        <taxon>Pararhodobacter</taxon>
    </lineage>
</organism>
<keyword evidence="3" id="KW-1185">Reference proteome</keyword>
<evidence type="ECO:0000313" key="3">
    <source>
        <dbReference type="Proteomes" id="UP001208938"/>
    </source>
</evidence>
<reference evidence="2 3" key="1">
    <citation type="submission" date="2022-10" db="EMBL/GenBank/DDBJ databases">
        <title>Pararhodobacter sp. nov., isolated from marine algae.</title>
        <authorList>
            <person name="Choi B.J."/>
            <person name="Kim J.M."/>
            <person name="Lee J.K."/>
            <person name="Choi D.G."/>
            <person name="Jeon C.O."/>
        </authorList>
    </citation>
    <scope>NUCLEOTIDE SEQUENCE [LARGE SCALE GENOMIC DNA]</scope>
    <source>
        <strain evidence="2 3">ZQ420</strain>
    </source>
</reference>
<protein>
    <submittedName>
        <fullName evidence="2">tRNA (5-methylaminomethyl-2-thiouridine)(34)-methyltransferase MnmD</fullName>
    </submittedName>
</protein>
<proteinExistence type="predicted"/>
<dbReference type="EMBL" id="JAPDFL010000001">
    <property type="protein sequence ID" value="MCW1931371.1"/>
    <property type="molecule type" value="Genomic_DNA"/>
</dbReference>
<accession>A0ABT3GUZ8</accession>
<dbReference type="InterPro" id="IPR047785">
    <property type="entry name" value="tRNA_MNMC2"/>
</dbReference>
<feature type="domain" description="MnmC-like methyltransferase" evidence="1">
    <location>
        <begin position="103"/>
        <end position="216"/>
    </location>
</feature>
<dbReference type="Proteomes" id="UP001208938">
    <property type="component" value="Unassembled WGS sequence"/>
</dbReference>
<evidence type="ECO:0000313" key="2">
    <source>
        <dbReference type="EMBL" id="MCW1931371.1"/>
    </source>
</evidence>
<dbReference type="Pfam" id="PF05430">
    <property type="entry name" value="Methyltransf_30"/>
    <property type="match status" value="1"/>
</dbReference>